<dbReference type="PANTHER" id="PTHR23026">
    <property type="entry name" value="NADPH NITROREDUCTASE"/>
    <property type="match status" value="1"/>
</dbReference>
<dbReference type="GO" id="GO:0102919">
    <property type="term" value="F:5,6-dimethylbenzimidazole synthase activity"/>
    <property type="evidence" value="ECO:0007669"/>
    <property type="project" value="UniProtKB-EC"/>
</dbReference>
<dbReference type="PANTHER" id="PTHR23026:SF123">
    <property type="entry name" value="NAD(P)H NITROREDUCTASE RV3131-RELATED"/>
    <property type="match status" value="1"/>
</dbReference>
<dbReference type="EC" id="1.13.11.79" evidence="2"/>
<dbReference type="InterPro" id="IPR000415">
    <property type="entry name" value="Nitroreductase-like"/>
</dbReference>
<dbReference type="InterPro" id="IPR050627">
    <property type="entry name" value="Nitroreductase/BluB"/>
</dbReference>
<proteinExistence type="predicted"/>
<evidence type="ECO:0000313" key="2">
    <source>
        <dbReference type="EMBL" id="MFD2264130.1"/>
    </source>
</evidence>
<keyword evidence="2" id="KW-0560">Oxidoreductase</keyword>
<dbReference type="SUPFAM" id="SSF55469">
    <property type="entry name" value="FMN-dependent nitroreductase-like"/>
    <property type="match status" value="1"/>
</dbReference>
<keyword evidence="3" id="KW-1185">Reference proteome</keyword>
<dbReference type="InterPro" id="IPR029479">
    <property type="entry name" value="Nitroreductase"/>
</dbReference>
<dbReference type="Proteomes" id="UP001597295">
    <property type="component" value="Unassembled WGS sequence"/>
</dbReference>
<dbReference type="RefSeq" id="WP_379877169.1">
    <property type="nucleotide sequence ID" value="NZ_JBHUIP010000012.1"/>
</dbReference>
<name>A0ABW5DY11_9PROT</name>
<comment type="caution">
    <text evidence="2">The sequence shown here is derived from an EMBL/GenBank/DDBJ whole genome shotgun (WGS) entry which is preliminary data.</text>
</comment>
<reference evidence="3" key="1">
    <citation type="journal article" date="2019" name="Int. J. Syst. Evol. Microbiol.">
        <title>The Global Catalogue of Microorganisms (GCM) 10K type strain sequencing project: providing services to taxonomists for standard genome sequencing and annotation.</title>
        <authorList>
            <consortium name="The Broad Institute Genomics Platform"/>
            <consortium name="The Broad Institute Genome Sequencing Center for Infectious Disease"/>
            <person name="Wu L."/>
            <person name="Ma J."/>
        </authorList>
    </citation>
    <scope>NUCLEOTIDE SEQUENCE [LARGE SCALE GENOMIC DNA]</scope>
    <source>
        <strain evidence="3">CGMCC 1.19062</strain>
    </source>
</reference>
<feature type="domain" description="Nitroreductase" evidence="1">
    <location>
        <begin position="18"/>
        <end position="182"/>
    </location>
</feature>
<protein>
    <submittedName>
        <fullName evidence="2">5,6-dimethylbenzimidazole synthase</fullName>
        <ecNumber evidence="2">1.13.11.79</ecNumber>
    </submittedName>
</protein>
<dbReference type="Gene3D" id="3.40.109.10">
    <property type="entry name" value="NADH Oxidase"/>
    <property type="match status" value="1"/>
</dbReference>
<evidence type="ECO:0000259" key="1">
    <source>
        <dbReference type="Pfam" id="PF00881"/>
    </source>
</evidence>
<gene>
    <name evidence="2" type="primary">bluB</name>
    <name evidence="2" type="ORF">ACFSM5_14610</name>
</gene>
<dbReference type="EMBL" id="JBHUIP010000012">
    <property type="protein sequence ID" value="MFD2264130.1"/>
    <property type="molecule type" value="Genomic_DNA"/>
</dbReference>
<organism evidence="2 3">
    <name type="scientific">Lacibacterium aquatile</name>
    <dbReference type="NCBI Taxonomy" id="1168082"/>
    <lineage>
        <taxon>Bacteria</taxon>
        <taxon>Pseudomonadati</taxon>
        <taxon>Pseudomonadota</taxon>
        <taxon>Alphaproteobacteria</taxon>
        <taxon>Rhodospirillales</taxon>
        <taxon>Rhodospirillaceae</taxon>
    </lineage>
</organism>
<evidence type="ECO:0000313" key="3">
    <source>
        <dbReference type="Proteomes" id="UP001597295"/>
    </source>
</evidence>
<dbReference type="Pfam" id="PF00881">
    <property type="entry name" value="Nitroreductase"/>
    <property type="match status" value="1"/>
</dbReference>
<dbReference type="InterPro" id="IPR012825">
    <property type="entry name" value="BluB"/>
</dbReference>
<dbReference type="NCBIfam" id="TIGR02476">
    <property type="entry name" value="BluB"/>
    <property type="match status" value="1"/>
</dbReference>
<sequence length="210" mass="23471">MDEPLFDAPFRASFGELLRWRRDVRHFRTDPVAFSLIQTCLDAAQLAPSVGNSQPWRWVRVTQARAAVRHSFEACNAEALARYAGDQAADYARLKLAGLREAPEQFAVFTDSGTAQGHHLGRLTMPETLSYSTVGAIQHFWLTARSLGLGVGWVSILDPVTVTQALDVPDSWHLTAYLCVGWPREPSDVPELERRGWQDRTAAGRVVIER</sequence>
<accession>A0ABW5DY11</accession>